<dbReference type="CDD" id="cd00413">
    <property type="entry name" value="Glyco_hydrolase_16"/>
    <property type="match status" value="1"/>
</dbReference>
<name>A0A2W7MXN8_9BACT</name>
<dbReference type="PROSITE" id="PS51762">
    <property type="entry name" value="GH16_2"/>
    <property type="match status" value="1"/>
</dbReference>
<evidence type="ECO:0000313" key="4">
    <source>
        <dbReference type="Proteomes" id="UP000249239"/>
    </source>
</evidence>
<dbReference type="InterPro" id="IPR013320">
    <property type="entry name" value="ConA-like_dom_sf"/>
</dbReference>
<organism evidence="3 4">
    <name type="scientific">Breznakibacter xylanolyticus</name>
    <dbReference type="NCBI Taxonomy" id="990"/>
    <lineage>
        <taxon>Bacteria</taxon>
        <taxon>Pseudomonadati</taxon>
        <taxon>Bacteroidota</taxon>
        <taxon>Bacteroidia</taxon>
        <taxon>Marinilabiliales</taxon>
        <taxon>Marinilabiliaceae</taxon>
        <taxon>Breznakibacter</taxon>
    </lineage>
</organism>
<dbReference type="Pfam" id="PF00722">
    <property type="entry name" value="Glyco_hydro_16"/>
    <property type="match status" value="1"/>
</dbReference>
<dbReference type="AlphaFoldDB" id="A0A2W7MXN8"/>
<evidence type="ECO:0000313" key="3">
    <source>
        <dbReference type="EMBL" id="PZX12758.1"/>
    </source>
</evidence>
<dbReference type="SUPFAM" id="SSF49899">
    <property type="entry name" value="Concanavalin A-like lectins/glucanases"/>
    <property type="match status" value="1"/>
</dbReference>
<dbReference type="EMBL" id="QKZK01000030">
    <property type="protein sequence ID" value="PZX12758.1"/>
    <property type="molecule type" value="Genomic_DNA"/>
</dbReference>
<dbReference type="InterPro" id="IPR000757">
    <property type="entry name" value="Beta-glucanase-like"/>
</dbReference>
<reference evidence="3 4" key="1">
    <citation type="submission" date="2018-06" db="EMBL/GenBank/DDBJ databases">
        <title>Genomic Encyclopedia of Archaeal and Bacterial Type Strains, Phase II (KMG-II): from individual species to whole genera.</title>
        <authorList>
            <person name="Goeker M."/>
        </authorList>
    </citation>
    <scope>NUCLEOTIDE SEQUENCE [LARGE SCALE GENOMIC DNA]</scope>
    <source>
        <strain evidence="3 4">DSM 6779</strain>
    </source>
</reference>
<dbReference type="OrthoDB" id="874568at2"/>
<feature type="domain" description="GH16" evidence="2">
    <location>
        <begin position="234"/>
        <end position="483"/>
    </location>
</feature>
<dbReference type="RefSeq" id="WP_111446665.1">
    <property type="nucleotide sequence ID" value="NZ_QKZK01000030.1"/>
</dbReference>
<proteinExistence type="inferred from homology"/>
<dbReference type="GO" id="GO:0004553">
    <property type="term" value="F:hydrolase activity, hydrolyzing O-glycosyl compounds"/>
    <property type="evidence" value="ECO:0007669"/>
    <property type="project" value="InterPro"/>
</dbReference>
<evidence type="ECO:0000256" key="1">
    <source>
        <dbReference type="ARBA" id="ARBA00006865"/>
    </source>
</evidence>
<comment type="similarity">
    <text evidence="1">Belongs to the glycosyl hydrolase 16 family.</text>
</comment>
<keyword evidence="4" id="KW-1185">Reference proteome</keyword>
<dbReference type="GO" id="GO:0005975">
    <property type="term" value="P:carbohydrate metabolic process"/>
    <property type="evidence" value="ECO:0007669"/>
    <property type="project" value="InterPro"/>
</dbReference>
<sequence>MAKFLGIFGSDFPSTAKYEAEQMRLASDYKRFCEYEESIVYKRFSELDTLIHSGDFEKRVQKLKNEKFSDTEAYRHYNSYLALKKSADIKTYLRFVQSGKEAKLESLLESPVYLEFKELEMITHSSAFVAAQKKKDFKNSDEAIQLKRLHDLEKNDDVKFVKHTLMSAEYKSYSTVKNSARLIEFQKLDQYVSSQEFIDFKSFLEDKKRFFKSQEYSLLQEYSEIEKSDDHKWFLQTKKKYPFKDIERLQLSFDDDFDAQKLDASRWITGYYWGKALLNDSYVLAGEKQNFSDKNILSRDSVVSLVTRQEASKGKVWDAERGFRPVDFNYSAAIINTGHSFRQLYGRFEAKVRLKNVPGMYHAFWMLGEKSVPQITVFKTNPKSSKHFDCGSFTDETGKGNVRKTATLVKGAAFDKDYHIFTLDWTPGKLVWKINGEVVNQQTNNVPDQPMYIALSSHVTDDKIGSLPVEMDIDWVRCYSFKK</sequence>
<dbReference type="PANTHER" id="PTHR10963:SF60">
    <property type="entry name" value="GRAM-NEGATIVE BACTERIA-BINDING PROTEIN 1-RELATED"/>
    <property type="match status" value="1"/>
</dbReference>
<dbReference type="InterPro" id="IPR050546">
    <property type="entry name" value="Glycosyl_Hydrlase_16"/>
</dbReference>
<gene>
    <name evidence="3" type="ORF">LX69_02847</name>
</gene>
<evidence type="ECO:0000259" key="2">
    <source>
        <dbReference type="PROSITE" id="PS51762"/>
    </source>
</evidence>
<dbReference type="PANTHER" id="PTHR10963">
    <property type="entry name" value="GLYCOSYL HYDROLASE-RELATED"/>
    <property type="match status" value="1"/>
</dbReference>
<dbReference type="Gene3D" id="2.60.120.200">
    <property type="match status" value="1"/>
</dbReference>
<comment type="caution">
    <text evidence="3">The sequence shown here is derived from an EMBL/GenBank/DDBJ whole genome shotgun (WGS) entry which is preliminary data.</text>
</comment>
<accession>A0A2W7MXN8</accession>
<protein>
    <submittedName>
        <fullName evidence="3">Glycosyl hydrolase family 16</fullName>
    </submittedName>
</protein>
<keyword evidence="3" id="KW-0378">Hydrolase</keyword>
<dbReference type="Proteomes" id="UP000249239">
    <property type="component" value="Unassembled WGS sequence"/>
</dbReference>